<evidence type="ECO:0000313" key="1">
    <source>
        <dbReference type="EMBL" id="OGK16516.1"/>
    </source>
</evidence>
<name>A0A1F7GC87_9BACT</name>
<proteinExistence type="predicted"/>
<accession>A0A1F7GC87</accession>
<dbReference type="Gene3D" id="3.40.390.10">
    <property type="entry name" value="Collagenase (Catalytic Domain)"/>
    <property type="match status" value="1"/>
</dbReference>
<dbReference type="Proteomes" id="UP000178372">
    <property type="component" value="Unassembled WGS sequence"/>
</dbReference>
<organism evidence="1 2">
    <name type="scientific">Candidatus Roizmanbacteria bacterium RIFCSPHIGHO2_01_FULL_39_12b</name>
    <dbReference type="NCBI Taxonomy" id="1802030"/>
    <lineage>
        <taxon>Bacteria</taxon>
        <taxon>Candidatus Roizmaniibacteriota</taxon>
    </lineage>
</organism>
<comment type="caution">
    <text evidence="1">The sequence shown here is derived from an EMBL/GenBank/DDBJ whole genome shotgun (WGS) entry which is preliminary data.</text>
</comment>
<evidence type="ECO:0000313" key="2">
    <source>
        <dbReference type="Proteomes" id="UP000178372"/>
    </source>
</evidence>
<dbReference type="GO" id="GO:0008237">
    <property type="term" value="F:metallopeptidase activity"/>
    <property type="evidence" value="ECO:0007669"/>
    <property type="project" value="InterPro"/>
</dbReference>
<reference evidence="1 2" key="1">
    <citation type="journal article" date="2016" name="Nat. Commun.">
        <title>Thousands of microbial genomes shed light on interconnected biogeochemical processes in an aquifer system.</title>
        <authorList>
            <person name="Anantharaman K."/>
            <person name="Brown C.T."/>
            <person name="Hug L.A."/>
            <person name="Sharon I."/>
            <person name="Castelle C.J."/>
            <person name="Probst A.J."/>
            <person name="Thomas B.C."/>
            <person name="Singh A."/>
            <person name="Wilkins M.J."/>
            <person name="Karaoz U."/>
            <person name="Brodie E.L."/>
            <person name="Williams K.H."/>
            <person name="Hubbard S.S."/>
            <person name="Banfield J.F."/>
        </authorList>
    </citation>
    <scope>NUCLEOTIDE SEQUENCE [LARGE SCALE GENOMIC DNA]</scope>
</reference>
<dbReference type="AlphaFoldDB" id="A0A1F7GC87"/>
<sequence>MESKAQLLSVKVCPNIQNKVSRVILNDAIANPEKVSQWKNSSNKQLTIKYPRMVYDSKYNNLIFRDSCLPVNIYPPSSGRFAEIGIDVKSYDKIPSDLYIHIISCRVASDTMRLDCSKSEVIRHQNIIDSETGFKTGGRISRGLRMVMVLPYLFDSEGYEIEELNKDEIKIVKCNDGELNEGCLLNIEEGESYDIELEIRHQFVDDRIPGILSGSLEIIDESGENYTVDEIDEAAFDSIRICENYKDKYCDSLNGGDNYQFQFKEQKNNKFIFDFDYKYDPNTEAPLVNGASYLIKLLMYPPRTRSTSYSSGIQNIFVPDEDMRLTFTIPKRNTSCQEISGSGWHRIVFVPQNYKNLSDFKESVNDAIDDFRKVSMGAITDNLSFVINEDLTQTYGCDFDDYGIFSCDTPWDQRADCGGTSSVIISDQDDAGRSTARYHNVSLLSRAVSNATAHELGHSIAGLADEYVEEGRFSHKAPNCTSDSTCPEWLPDGELGCFKGCTTDDYYRPTETSIMRNPYNKFFNKPSLKAWESELTKENPIIELMKNKAFDLSDFYHTAIKVSLENKDGLLKLISTTIEDKYPIYYTNKTFGTENYNFSVLNSLGRQIYSGTVPYLLKQLHYEGKITGGDELVDPLILYILYSKQAKKVIFYDKTGIKKLEITVPNQSLFQIRKTRLSLCSNGLCDSVIGENNQSCNSDCIIRE</sequence>
<gene>
    <name evidence="1" type="ORF">A2690_04160</name>
</gene>
<dbReference type="InterPro" id="IPR024079">
    <property type="entry name" value="MetalloPept_cat_dom_sf"/>
</dbReference>
<protein>
    <submittedName>
        <fullName evidence="1">Uncharacterized protein</fullName>
    </submittedName>
</protein>
<dbReference type="EMBL" id="MFZF01000016">
    <property type="protein sequence ID" value="OGK16516.1"/>
    <property type="molecule type" value="Genomic_DNA"/>
</dbReference>